<accession>A0A0C9WR85</accession>
<dbReference type="HOGENOM" id="CLU_1825604_0_0_1"/>
<reference evidence="1 2" key="1">
    <citation type="submission" date="2014-04" db="EMBL/GenBank/DDBJ databases">
        <authorList>
            <consortium name="DOE Joint Genome Institute"/>
            <person name="Kuo A."/>
            <person name="Kohler A."/>
            <person name="Nagy L.G."/>
            <person name="Floudas D."/>
            <person name="Copeland A."/>
            <person name="Barry K.W."/>
            <person name="Cichocki N."/>
            <person name="Veneault-Fourrey C."/>
            <person name="LaButti K."/>
            <person name="Lindquist E.A."/>
            <person name="Lipzen A."/>
            <person name="Lundell T."/>
            <person name="Morin E."/>
            <person name="Murat C."/>
            <person name="Sun H."/>
            <person name="Tunlid A."/>
            <person name="Henrissat B."/>
            <person name="Grigoriev I.V."/>
            <person name="Hibbett D.S."/>
            <person name="Martin F."/>
            <person name="Nordberg H.P."/>
            <person name="Cantor M.N."/>
            <person name="Hua S.X."/>
        </authorList>
    </citation>
    <scope>NUCLEOTIDE SEQUENCE [LARGE SCALE GENOMIC DNA]</scope>
    <source>
        <strain evidence="1 2">LaAM-08-1</strain>
    </source>
</reference>
<sequence>MAILFFLIQTISDSGKQLSFGRKAKHPMIGTIEESHRMVQFTHQRQSTSHSRPTIAKVAYSSTVVLMTEDAANRQKAERAGIASVFVRKYVEGVKDANQLLDLLAAAGAEDIEPTKAVPGRQALVQVSKKRYFLAVSLQLN</sequence>
<evidence type="ECO:0000313" key="1">
    <source>
        <dbReference type="EMBL" id="KIK00980.1"/>
    </source>
</evidence>
<proteinExistence type="predicted"/>
<dbReference type="STRING" id="1095629.A0A0C9WR85"/>
<protein>
    <submittedName>
        <fullName evidence="1">Uncharacterized protein</fullName>
    </submittedName>
</protein>
<dbReference type="EMBL" id="KN838614">
    <property type="protein sequence ID" value="KIK00980.1"/>
    <property type="molecule type" value="Genomic_DNA"/>
</dbReference>
<organism evidence="1 2">
    <name type="scientific">Laccaria amethystina LaAM-08-1</name>
    <dbReference type="NCBI Taxonomy" id="1095629"/>
    <lineage>
        <taxon>Eukaryota</taxon>
        <taxon>Fungi</taxon>
        <taxon>Dikarya</taxon>
        <taxon>Basidiomycota</taxon>
        <taxon>Agaricomycotina</taxon>
        <taxon>Agaricomycetes</taxon>
        <taxon>Agaricomycetidae</taxon>
        <taxon>Agaricales</taxon>
        <taxon>Agaricineae</taxon>
        <taxon>Hydnangiaceae</taxon>
        <taxon>Laccaria</taxon>
    </lineage>
</organism>
<gene>
    <name evidence="1" type="ORF">K443DRAFT_122572</name>
</gene>
<reference evidence="2" key="2">
    <citation type="submission" date="2015-01" db="EMBL/GenBank/DDBJ databases">
        <title>Evolutionary Origins and Diversification of the Mycorrhizal Mutualists.</title>
        <authorList>
            <consortium name="DOE Joint Genome Institute"/>
            <consortium name="Mycorrhizal Genomics Consortium"/>
            <person name="Kohler A."/>
            <person name="Kuo A."/>
            <person name="Nagy L.G."/>
            <person name="Floudas D."/>
            <person name="Copeland A."/>
            <person name="Barry K.W."/>
            <person name="Cichocki N."/>
            <person name="Veneault-Fourrey C."/>
            <person name="LaButti K."/>
            <person name="Lindquist E.A."/>
            <person name="Lipzen A."/>
            <person name="Lundell T."/>
            <person name="Morin E."/>
            <person name="Murat C."/>
            <person name="Riley R."/>
            <person name="Ohm R."/>
            <person name="Sun H."/>
            <person name="Tunlid A."/>
            <person name="Henrissat B."/>
            <person name="Grigoriev I.V."/>
            <person name="Hibbett D.S."/>
            <person name="Martin F."/>
        </authorList>
    </citation>
    <scope>NUCLEOTIDE SEQUENCE [LARGE SCALE GENOMIC DNA]</scope>
    <source>
        <strain evidence="2">LaAM-08-1</strain>
    </source>
</reference>
<dbReference type="OrthoDB" id="10509559at2759"/>
<name>A0A0C9WR85_9AGAR</name>
<dbReference type="Proteomes" id="UP000054477">
    <property type="component" value="Unassembled WGS sequence"/>
</dbReference>
<keyword evidence="2" id="KW-1185">Reference proteome</keyword>
<dbReference type="AlphaFoldDB" id="A0A0C9WR85"/>
<evidence type="ECO:0000313" key="2">
    <source>
        <dbReference type="Proteomes" id="UP000054477"/>
    </source>
</evidence>